<evidence type="ECO:0000313" key="2">
    <source>
        <dbReference type="Proteomes" id="UP000054653"/>
    </source>
</evidence>
<accession>A0A0V1C9Y9</accession>
<protein>
    <submittedName>
        <fullName evidence="1">Uncharacterized protein</fullName>
    </submittedName>
</protein>
<dbReference type="Pfam" id="PF03564">
    <property type="entry name" value="DUF1759"/>
    <property type="match status" value="1"/>
</dbReference>
<dbReference type="OrthoDB" id="5864015at2759"/>
<gene>
    <name evidence="1" type="ORF">T03_4870</name>
</gene>
<evidence type="ECO:0000313" key="1">
    <source>
        <dbReference type="EMBL" id="KRY46001.1"/>
    </source>
</evidence>
<dbReference type="AlphaFoldDB" id="A0A0V1C9Y9"/>
<dbReference type="Proteomes" id="UP000054653">
    <property type="component" value="Unassembled WGS sequence"/>
</dbReference>
<dbReference type="EMBL" id="JYDI01000315">
    <property type="protein sequence ID" value="KRY46001.1"/>
    <property type="molecule type" value="Genomic_DNA"/>
</dbReference>
<proteinExistence type="predicted"/>
<organism evidence="1 2">
    <name type="scientific">Trichinella britovi</name>
    <name type="common">Parasitic roundworm</name>
    <dbReference type="NCBI Taxonomy" id="45882"/>
    <lineage>
        <taxon>Eukaryota</taxon>
        <taxon>Metazoa</taxon>
        <taxon>Ecdysozoa</taxon>
        <taxon>Nematoda</taxon>
        <taxon>Enoplea</taxon>
        <taxon>Dorylaimia</taxon>
        <taxon>Trichinellida</taxon>
        <taxon>Trichinellidae</taxon>
        <taxon>Trichinella</taxon>
    </lineage>
</organism>
<sequence>MLKRFKDEVRFDGERYVVKLPKNYVEAEQRLQQFEMKLRRVWKKDALKKRRRWMVYQEKHGIYHTTPSIVTTKRQRDADCIGIQTDISKMFLQIRQDTEDNDIHADFMSRVSDDWNDWQRFQDEFDTSIHTNKSLSTIEKFSYLRSLLIENAVAEIEGLPLNNTLNSFPTVTNQYGYNRLRQLANQLEVHFRGLETLQTPVERHEALMLMILPRMLRELTLEWKQGRTDEKKSREFTQRSKCHWWKRRYTPGKNTPRLHYMLRSNRHAYCANGIIKFGTVPIMSAHEKQLIAPRRGLSITVDGKIQVGWTLTSGIRAALLQIAHARLHGPSGNNMIVGCLLDSDFYCIFVKTSVADALNLESPIETIFVESFCRNCKKYKKAQRVKLWVSSLDGKGEEKQLV</sequence>
<dbReference type="InterPro" id="IPR005312">
    <property type="entry name" value="DUF1759"/>
</dbReference>
<reference evidence="1 2" key="1">
    <citation type="submission" date="2015-01" db="EMBL/GenBank/DDBJ databases">
        <title>Evolution of Trichinella species and genotypes.</title>
        <authorList>
            <person name="Korhonen P.K."/>
            <person name="Edoardo P."/>
            <person name="Giuseppe L.R."/>
            <person name="Gasser R.B."/>
        </authorList>
    </citation>
    <scope>NUCLEOTIDE SEQUENCE [LARGE SCALE GENOMIC DNA]</scope>
    <source>
        <strain evidence="1">ISS120</strain>
    </source>
</reference>
<comment type="caution">
    <text evidence="1">The sequence shown here is derived from an EMBL/GenBank/DDBJ whole genome shotgun (WGS) entry which is preliminary data.</text>
</comment>
<keyword evidence="2" id="KW-1185">Reference proteome</keyword>
<name>A0A0V1C9Y9_TRIBR</name>